<sequence>MKAFDNKKGRPILLAMVRSIQQNKTHLSDIDGLIGDGDHGINMNKGFSLFEKEYKDKELSFNEGLEKLGTTLMNKIGGSMGPIYGTLFIGMGEAGSRLTKISLADLTAMIEKGYSKLSEIIEARPGDKTLIDTLAPALESLRKSTEKKEDFKTALIKMKAAAKAGSDSTRELKARYGRASRLGERSIGVPDAGSVSCRLLL</sequence>
<dbReference type="InterPro" id="IPR004007">
    <property type="entry name" value="DhaL_dom"/>
</dbReference>
<keyword evidence="2" id="KW-0418">Kinase</keyword>
<keyword evidence="1 4" id="KW-0808">Transferase</keyword>
<evidence type="ECO:0000259" key="3">
    <source>
        <dbReference type="PROSITE" id="PS51480"/>
    </source>
</evidence>
<gene>
    <name evidence="4" type="ORF">J2S01_002971</name>
</gene>
<comment type="caution">
    <text evidence="4">The sequence shown here is derived from an EMBL/GenBank/DDBJ whole genome shotgun (WGS) entry which is preliminary data.</text>
</comment>
<evidence type="ECO:0000313" key="4">
    <source>
        <dbReference type="EMBL" id="MDQ0205224.1"/>
    </source>
</evidence>
<dbReference type="PANTHER" id="PTHR28629">
    <property type="entry name" value="TRIOKINASE/FMN CYCLASE"/>
    <property type="match status" value="1"/>
</dbReference>
<name>A0ABT9YBY0_9FIRM</name>
<dbReference type="SMART" id="SM01120">
    <property type="entry name" value="Dak2"/>
    <property type="match status" value="1"/>
</dbReference>
<proteinExistence type="predicted"/>
<dbReference type="Gene3D" id="1.25.40.340">
    <property type="match status" value="1"/>
</dbReference>
<dbReference type="PANTHER" id="PTHR28629:SF4">
    <property type="entry name" value="TRIOKINASE_FMN CYCLASE"/>
    <property type="match status" value="1"/>
</dbReference>
<dbReference type="InterPro" id="IPR036117">
    <property type="entry name" value="DhaL_dom_sf"/>
</dbReference>
<feature type="domain" description="DhaL" evidence="3">
    <location>
        <begin position="7"/>
        <end position="201"/>
    </location>
</feature>
<reference evidence="4 5" key="1">
    <citation type="submission" date="2023-07" db="EMBL/GenBank/DDBJ databases">
        <title>Genomic Encyclopedia of Type Strains, Phase IV (KMG-IV): sequencing the most valuable type-strain genomes for metagenomic binning, comparative biology and taxonomic classification.</title>
        <authorList>
            <person name="Goeker M."/>
        </authorList>
    </citation>
    <scope>NUCLEOTIDE SEQUENCE [LARGE SCALE GENOMIC DNA]</scope>
    <source>
        <strain evidence="4 5">DSM 16980</strain>
    </source>
</reference>
<evidence type="ECO:0000256" key="1">
    <source>
        <dbReference type="ARBA" id="ARBA00022679"/>
    </source>
</evidence>
<accession>A0ABT9YBY0</accession>
<dbReference type="InterPro" id="IPR050861">
    <property type="entry name" value="Dihydroxyacetone_Kinase"/>
</dbReference>
<evidence type="ECO:0000256" key="2">
    <source>
        <dbReference type="ARBA" id="ARBA00022777"/>
    </source>
</evidence>
<keyword evidence="5" id="KW-1185">Reference proteome</keyword>
<dbReference type="GO" id="GO:0016740">
    <property type="term" value="F:transferase activity"/>
    <property type="evidence" value="ECO:0007669"/>
    <property type="project" value="UniProtKB-KW"/>
</dbReference>
<dbReference type="PROSITE" id="PS51480">
    <property type="entry name" value="DHAL"/>
    <property type="match status" value="1"/>
</dbReference>
<dbReference type="EC" id="2.7.1.-" evidence="4"/>
<evidence type="ECO:0000313" key="5">
    <source>
        <dbReference type="Proteomes" id="UP001239167"/>
    </source>
</evidence>
<dbReference type="RefSeq" id="WP_307225423.1">
    <property type="nucleotide sequence ID" value="NZ_JAUSUE010000041.1"/>
</dbReference>
<protein>
    <submittedName>
        <fullName evidence="4">Dihydroxyacetone kinase-like protein</fullName>
        <ecNumber evidence="4">2.7.1.-</ecNumber>
    </submittedName>
</protein>
<dbReference type="Pfam" id="PF02734">
    <property type="entry name" value="Dak2"/>
    <property type="match status" value="1"/>
</dbReference>
<dbReference type="NCBIfam" id="TIGR02365">
    <property type="entry name" value="dha_L_ycgS"/>
    <property type="match status" value="1"/>
</dbReference>
<dbReference type="Proteomes" id="UP001239167">
    <property type="component" value="Unassembled WGS sequence"/>
</dbReference>
<feature type="non-terminal residue" evidence="4">
    <location>
        <position position="201"/>
    </location>
</feature>
<dbReference type="EMBL" id="JAUSUE010000041">
    <property type="protein sequence ID" value="MDQ0205224.1"/>
    <property type="molecule type" value="Genomic_DNA"/>
</dbReference>
<dbReference type="SUPFAM" id="SSF101473">
    <property type="entry name" value="DhaL-like"/>
    <property type="match status" value="1"/>
</dbReference>
<organism evidence="4 5">
    <name type="scientific">Pectinatus haikarae</name>
    <dbReference type="NCBI Taxonomy" id="349096"/>
    <lineage>
        <taxon>Bacteria</taxon>
        <taxon>Bacillati</taxon>
        <taxon>Bacillota</taxon>
        <taxon>Negativicutes</taxon>
        <taxon>Selenomonadales</taxon>
        <taxon>Selenomonadaceae</taxon>
        <taxon>Pectinatus</taxon>
    </lineage>
</organism>
<dbReference type="InterPro" id="IPR012737">
    <property type="entry name" value="DhaK_L_YcgS"/>
</dbReference>